<dbReference type="GO" id="GO:0032259">
    <property type="term" value="P:methylation"/>
    <property type="evidence" value="ECO:0007669"/>
    <property type="project" value="UniProtKB-KW"/>
</dbReference>
<dbReference type="RefSeq" id="WP_209990193.1">
    <property type="nucleotide sequence ID" value="NZ_JAGINO010000032.1"/>
</dbReference>
<dbReference type="Gene3D" id="3.40.50.150">
    <property type="entry name" value="Vaccinia Virus protein VP39"/>
    <property type="match status" value="1"/>
</dbReference>
<gene>
    <name evidence="1" type="ORF">QO018_005698</name>
</gene>
<name>A0ABU0MTL1_9PROT</name>
<dbReference type="Proteomes" id="UP001244552">
    <property type="component" value="Unassembled WGS sequence"/>
</dbReference>
<sequence length="235" mass="26891">MTPESFKNQFRELALQAENTQKRFHLSWDHKWPILNEDTPSTGFDRHYVYHTAWATRAVKRISPSQHVDFSSSLYFASLVSAWVDVLFCDIRPPELELPGLELRHETLTALRFDDESLNSASCMHVLEHVGLGRYGDPLDYDGDIKAMTELSRVVKPGGDLLIAVPVGAIPVIQFNAHRIYRFSDIPNFFGEKYDVIEQVLIPEKGPEGLINAPTPEQIGQTRYACGCYWLRKRR</sequence>
<dbReference type="InterPro" id="IPR004951">
    <property type="entry name" value="DUF268_CAE_spp"/>
</dbReference>
<accession>A0ABU0MTL1</accession>
<dbReference type="Pfam" id="PF03269">
    <property type="entry name" value="DUF268"/>
    <property type="match status" value="1"/>
</dbReference>
<keyword evidence="2" id="KW-1185">Reference proteome</keyword>
<keyword evidence="1" id="KW-0489">Methyltransferase</keyword>
<dbReference type="EMBL" id="JAUSVU010000032">
    <property type="protein sequence ID" value="MDQ0536800.1"/>
    <property type="molecule type" value="Genomic_DNA"/>
</dbReference>
<evidence type="ECO:0000313" key="2">
    <source>
        <dbReference type="Proteomes" id="UP001244552"/>
    </source>
</evidence>
<dbReference type="SUPFAM" id="SSF53335">
    <property type="entry name" value="S-adenosyl-L-methionine-dependent methyltransferases"/>
    <property type="match status" value="1"/>
</dbReference>
<organism evidence="1 2">
    <name type="scientific">Azospirillum picis</name>
    <dbReference type="NCBI Taxonomy" id="488438"/>
    <lineage>
        <taxon>Bacteria</taxon>
        <taxon>Pseudomonadati</taxon>
        <taxon>Pseudomonadota</taxon>
        <taxon>Alphaproteobacteria</taxon>
        <taxon>Rhodospirillales</taxon>
        <taxon>Azospirillaceae</taxon>
        <taxon>Azospirillum</taxon>
    </lineage>
</organism>
<reference evidence="1 2" key="1">
    <citation type="submission" date="2023-07" db="EMBL/GenBank/DDBJ databases">
        <title>Genomic Encyclopedia of Type Strains, Phase IV (KMG-IV): sequencing the most valuable type-strain genomes for metagenomic binning, comparative biology and taxonomic classification.</title>
        <authorList>
            <person name="Goeker M."/>
        </authorList>
    </citation>
    <scope>NUCLEOTIDE SEQUENCE [LARGE SCALE GENOMIC DNA]</scope>
    <source>
        <strain evidence="1 2">DSM 19922</strain>
    </source>
</reference>
<keyword evidence="1" id="KW-0808">Transferase</keyword>
<protein>
    <submittedName>
        <fullName evidence="1">SAM-dependent methyltransferase</fullName>
    </submittedName>
</protein>
<dbReference type="GO" id="GO:0008168">
    <property type="term" value="F:methyltransferase activity"/>
    <property type="evidence" value="ECO:0007669"/>
    <property type="project" value="UniProtKB-KW"/>
</dbReference>
<proteinExistence type="predicted"/>
<dbReference type="InterPro" id="IPR029063">
    <property type="entry name" value="SAM-dependent_MTases_sf"/>
</dbReference>
<comment type="caution">
    <text evidence="1">The sequence shown here is derived from an EMBL/GenBank/DDBJ whole genome shotgun (WGS) entry which is preliminary data.</text>
</comment>
<evidence type="ECO:0000313" key="1">
    <source>
        <dbReference type="EMBL" id="MDQ0536800.1"/>
    </source>
</evidence>